<dbReference type="PRINTS" id="PR00719">
    <property type="entry name" value="LMWPTPASE"/>
</dbReference>
<dbReference type="PANTHER" id="PTHR11717:SF31">
    <property type="entry name" value="LOW MOLECULAR WEIGHT PROTEIN-TYROSINE-PHOSPHATASE ETP-RELATED"/>
    <property type="match status" value="1"/>
</dbReference>
<name>A0ABT9WW70_9BACI</name>
<keyword evidence="6" id="KW-1185">Reference proteome</keyword>
<feature type="domain" description="Phosphotyrosine protein phosphatase I" evidence="4">
    <location>
        <begin position="1"/>
        <end position="145"/>
    </location>
</feature>
<reference evidence="5 6" key="1">
    <citation type="submission" date="2023-07" db="EMBL/GenBank/DDBJ databases">
        <title>Genomic Encyclopedia of Type Strains, Phase IV (KMG-IV): sequencing the most valuable type-strain genomes for metagenomic binning, comparative biology and taxonomic classification.</title>
        <authorList>
            <person name="Goeker M."/>
        </authorList>
    </citation>
    <scope>NUCLEOTIDE SEQUENCE [LARGE SCALE GENOMIC DNA]</scope>
    <source>
        <strain evidence="5 6">DSM 23837</strain>
    </source>
</reference>
<comment type="caution">
    <text evidence="5">The sequence shown here is derived from an EMBL/GenBank/DDBJ whole genome shotgun (WGS) entry which is preliminary data.</text>
</comment>
<evidence type="ECO:0000256" key="1">
    <source>
        <dbReference type="ARBA" id="ARBA00011063"/>
    </source>
</evidence>
<dbReference type="SUPFAM" id="SSF52788">
    <property type="entry name" value="Phosphotyrosine protein phosphatases I"/>
    <property type="match status" value="1"/>
</dbReference>
<dbReference type="InterPro" id="IPR023485">
    <property type="entry name" value="Ptyr_pPase"/>
</dbReference>
<comment type="similarity">
    <text evidence="1">Belongs to the low molecular weight phosphotyrosine protein phosphatase family.</text>
</comment>
<dbReference type="SMART" id="SM00226">
    <property type="entry name" value="LMWPc"/>
    <property type="match status" value="1"/>
</dbReference>
<dbReference type="PANTHER" id="PTHR11717">
    <property type="entry name" value="LOW MOLECULAR WEIGHT PROTEIN TYROSINE PHOSPHATASE"/>
    <property type="match status" value="1"/>
</dbReference>
<evidence type="ECO:0000256" key="3">
    <source>
        <dbReference type="ARBA" id="ARBA00022912"/>
    </source>
</evidence>
<sequence>MKILFVCTGNTCRSPLAEAILKQKANPKIHSVQSAGIFAVNGENASDQAIAVLKEHTIEHLHRSKMLSKEDVEWATYIFTMTAMHKEHIISQIPQAADKTYTLKEFVYGNSVNNLDVSDPFGGNLDVYRKTYSELKELIELMLKKL</sequence>
<dbReference type="EC" id="3.1.3.48" evidence="5"/>
<dbReference type="CDD" id="cd16344">
    <property type="entry name" value="LMWPAP"/>
    <property type="match status" value="1"/>
</dbReference>
<gene>
    <name evidence="5" type="ORF">J2S08_003428</name>
</gene>
<dbReference type="Proteomes" id="UP001223586">
    <property type="component" value="Unassembled WGS sequence"/>
</dbReference>
<evidence type="ECO:0000313" key="5">
    <source>
        <dbReference type="EMBL" id="MDQ0177548.1"/>
    </source>
</evidence>
<organism evidence="5 6">
    <name type="scientific">Bacillus chungangensis</name>
    <dbReference type="NCBI Taxonomy" id="587633"/>
    <lineage>
        <taxon>Bacteria</taxon>
        <taxon>Bacillati</taxon>
        <taxon>Bacillota</taxon>
        <taxon>Bacilli</taxon>
        <taxon>Bacillales</taxon>
        <taxon>Bacillaceae</taxon>
        <taxon>Bacillus</taxon>
    </lineage>
</organism>
<dbReference type="RefSeq" id="WP_307231619.1">
    <property type="nucleotide sequence ID" value="NZ_JAUSTT010000023.1"/>
</dbReference>
<accession>A0ABT9WW70</accession>
<dbReference type="InterPro" id="IPR050438">
    <property type="entry name" value="LMW_PTPase"/>
</dbReference>
<evidence type="ECO:0000256" key="2">
    <source>
        <dbReference type="ARBA" id="ARBA00022801"/>
    </source>
</evidence>
<protein>
    <submittedName>
        <fullName evidence="5">Protein-tyrosine phosphatase</fullName>
        <ecNumber evidence="5">3.1.3.48</ecNumber>
    </submittedName>
</protein>
<dbReference type="EMBL" id="JAUSTT010000023">
    <property type="protein sequence ID" value="MDQ0177548.1"/>
    <property type="molecule type" value="Genomic_DNA"/>
</dbReference>
<evidence type="ECO:0000313" key="6">
    <source>
        <dbReference type="Proteomes" id="UP001223586"/>
    </source>
</evidence>
<keyword evidence="2 5" id="KW-0378">Hydrolase</keyword>
<dbReference type="InterPro" id="IPR017867">
    <property type="entry name" value="Tyr_phospatase_low_mol_wt"/>
</dbReference>
<proteinExistence type="inferred from homology"/>
<dbReference type="GO" id="GO:0004725">
    <property type="term" value="F:protein tyrosine phosphatase activity"/>
    <property type="evidence" value="ECO:0007669"/>
    <property type="project" value="UniProtKB-EC"/>
</dbReference>
<dbReference type="InterPro" id="IPR036196">
    <property type="entry name" value="Ptyr_pPase_sf"/>
</dbReference>
<dbReference type="Pfam" id="PF01451">
    <property type="entry name" value="LMWPc"/>
    <property type="match status" value="1"/>
</dbReference>
<keyword evidence="3" id="KW-0904">Protein phosphatase</keyword>
<dbReference type="Gene3D" id="3.40.50.2300">
    <property type="match status" value="1"/>
</dbReference>
<evidence type="ECO:0000259" key="4">
    <source>
        <dbReference type="SMART" id="SM00226"/>
    </source>
</evidence>